<feature type="transmembrane region" description="Helical" evidence="21">
    <location>
        <begin position="114"/>
        <end position="132"/>
    </location>
</feature>
<dbReference type="Pfam" id="PF07714">
    <property type="entry name" value="PK_Tyr_Ser-Thr"/>
    <property type="match status" value="1"/>
</dbReference>
<keyword evidence="16" id="KW-0675">Receptor</keyword>
<evidence type="ECO:0000256" key="7">
    <source>
        <dbReference type="ARBA" id="ARBA00022679"/>
    </source>
</evidence>
<evidence type="ECO:0000256" key="18">
    <source>
        <dbReference type="ARBA" id="ARBA00047899"/>
    </source>
</evidence>
<comment type="similarity">
    <text evidence="2">Belongs to the protein kinase superfamily. Ser/Thr protein kinase family.</text>
</comment>
<dbReference type="InterPro" id="IPR032675">
    <property type="entry name" value="LRR_dom_sf"/>
</dbReference>
<dbReference type="InterPro" id="IPR000719">
    <property type="entry name" value="Prot_kinase_dom"/>
</dbReference>
<dbReference type="PANTHER" id="PTHR48056">
    <property type="entry name" value="LRR RECEPTOR-LIKE SERINE/THREONINE-PROTEIN KINASE-RELATED"/>
    <property type="match status" value="1"/>
</dbReference>
<dbReference type="Pfam" id="PF08263">
    <property type="entry name" value="LRRNT_2"/>
    <property type="match status" value="1"/>
</dbReference>
<keyword evidence="24" id="KW-1185">Reference proteome</keyword>
<dbReference type="GO" id="GO:0005886">
    <property type="term" value="C:plasma membrane"/>
    <property type="evidence" value="ECO:0007669"/>
    <property type="project" value="UniProtKB-SubCell"/>
</dbReference>
<reference evidence="23 24" key="1">
    <citation type="submission" date="2022-12" db="EMBL/GenBank/DDBJ databases">
        <title>Chromosome-scale assembly of the Ensete ventricosum genome.</title>
        <authorList>
            <person name="Dussert Y."/>
            <person name="Stocks J."/>
            <person name="Wendawek A."/>
            <person name="Woldeyes F."/>
            <person name="Nichols R.A."/>
            <person name="Borrell J.S."/>
        </authorList>
    </citation>
    <scope>NUCLEOTIDE SEQUENCE [LARGE SCALE GENOMIC DNA]</scope>
    <source>
        <strain evidence="24">cv. Maze</strain>
        <tissue evidence="23">Seeds</tissue>
    </source>
</reference>
<comment type="catalytic activity">
    <reaction evidence="18">
        <text>L-threonyl-[protein] + ATP = O-phospho-L-threonyl-[protein] + ADP + H(+)</text>
        <dbReference type="Rhea" id="RHEA:46608"/>
        <dbReference type="Rhea" id="RHEA-COMP:11060"/>
        <dbReference type="Rhea" id="RHEA-COMP:11605"/>
        <dbReference type="ChEBI" id="CHEBI:15378"/>
        <dbReference type="ChEBI" id="CHEBI:30013"/>
        <dbReference type="ChEBI" id="CHEBI:30616"/>
        <dbReference type="ChEBI" id="CHEBI:61977"/>
        <dbReference type="ChEBI" id="CHEBI:456216"/>
        <dbReference type="EC" id="2.7.11.1"/>
    </reaction>
</comment>
<keyword evidence="10" id="KW-0677">Repeat</keyword>
<evidence type="ECO:0000256" key="11">
    <source>
        <dbReference type="ARBA" id="ARBA00022741"/>
    </source>
</evidence>
<dbReference type="AlphaFoldDB" id="A0AAV8Q3C6"/>
<dbReference type="InterPro" id="IPR001611">
    <property type="entry name" value="Leu-rich_rpt"/>
</dbReference>
<evidence type="ECO:0000256" key="15">
    <source>
        <dbReference type="ARBA" id="ARBA00023136"/>
    </source>
</evidence>
<dbReference type="GO" id="GO:0004674">
    <property type="term" value="F:protein serine/threonine kinase activity"/>
    <property type="evidence" value="ECO:0007669"/>
    <property type="project" value="UniProtKB-KW"/>
</dbReference>
<evidence type="ECO:0000256" key="4">
    <source>
        <dbReference type="ARBA" id="ARBA00022475"/>
    </source>
</evidence>
<dbReference type="FunFam" id="3.30.200.20:FF:000015">
    <property type="entry name" value="Somatic embryogenesis receptor kinase 1"/>
    <property type="match status" value="1"/>
</dbReference>
<dbReference type="EMBL" id="JAQQAF010000008">
    <property type="protein sequence ID" value="KAJ8464193.1"/>
    <property type="molecule type" value="Genomic_DNA"/>
</dbReference>
<evidence type="ECO:0000256" key="10">
    <source>
        <dbReference type="ARBA" id="ARBA00022737"/>
    </source>
</evidence>
<dbReference type="InterPro" id="IPR017441">
    <property type="entry name" value="Protein_kinase_ATP_BS"/>
</dbReference>
<evidence type="ECO:0000256" key="3">
    <source>
        <dbReference type="ARBA" id="ARBA00012513"/>
    </source>
</evidence>
<keyword evidence="4" id="KW-1003">Cell membrane</keyword>
<keyword evidence="14 21" id="KW-1133">Transmembrane helix</keyword>
<keyword evidence="9" id="KW-0732">Signal</keyword>
<comment type="caution">
    <text evidence="23">The sequence shown here is derived from an EMBL/GenBank/DDBJ whole genome shotgun (WGS) entry which is preliminary data.</text>
</comment>
<comment type="subcellular location">
    <subcellularLocation>
        <location evidence="1">Cell membrane</location>
        <topology evidence="1">Single-pass membrane protein</topology>
    </subcellularLocation>
</comment>
<evidence type="ECO:0000256" key="1">
    <source>
        <dbReference type="ARBA" id="ARBA00004162"/>
    </source>
</evidence>
<dbReference type="InterPro" id="IPR013210">
    <property type="entry name" value="LRR_N_plant-typ"/>
</dbReference>
<evidence type="ECO:0000256" key="20">
    <source>
        <dbReference type="PROSITE-ProRule" id="PRU10141"/>
    </source>
</evidence>
<dbReference type="PROSITE" id="PS00107">
    <property type="entry name" value="PROTEIN_KINASE_ATP"/>
    <property type="match status" value="1"/>
</dbReference>
<keyword evidence="12" id="KW-0418">Kinase</keyword>
<keyword evidence="7" id="KW-0808">Transferase</keyword>
<evidence type="ECO:0000259" key="22">
    <source>
        <dbReference type="PROSITE" id="PS50011"/>
    </source>
</evidence>
<evidence type="ECO:0000256" key="13">
    <source>
        <dbReference type="ARBA" id="ARBA00022840"/>
    </source>
</evidence>
<dbReference type="Gene3D" id="3.80.10.10">
    <property type="entry name" value="Ribonuclease Inhibitor"/>
    <property type="match status" value="1"/>
</dbReference>
<protein>
    <recommendedName>
        <fullName evidence="3">non-specific serine/threonine protein kinase</fullName>
        <ecNumber evidence="3">2.7.11.1</ecNumber>
    </recommendedName>
</protein>
<dbReference type="InterPro" id="IPR050647">
    <property type="entry name" value="Plant_LRR-RLKs"/>
</dbReference>
<evidence type="ECO:0000256" key="5">
    <source>
        <dbReference type="ARBA" id="ARBA00022527"/>
    </source>
</evidence>
<evidence type="ECO:0000256" key="16">
    <source>
        <dbReference type="ARBA" id="ARBA00023170"/>
    </source>
</evidence>
<evidence type="ECO:0000256" key="19">
    <source>
        <dbReference type="ARBA" id="ARBA00048679"/>
    </source>
</evidence>
<keyword evidence="6" id="KW-0433">Leucine-rich repeat</keyword>
<dbReference type="Proteomes" id="UP001222027">
    <property type="component" value="Unassembled WGS sequence"/>
</dbReference>
<evidence type="ECO:0000256" key="12">
    <source>
        <dbReference type="ARBA" id="ARBA00022777"/>
    </source>
</evidence>
<dbReference type="PANTHER" id="PTHR48056:SF81">
    <property type="entry name" value="RECEPTOR PROTEIN-TYROSINE KINASE CEPR1"/>
    <property type="match status" value="1"/>
</dbReference>
<evidence type="ECO:0000256" key="8">
    <source>
        <dbReference type="ARBA" id="ARBA00022692"/>
    </source>
</evidence>
<keyword evidence="15 21" id="KW-0472">Membrane</keyword>
<comment type="catalytic activity">
    <reaction evidence="19">
        <text>L-seryl-[protein] + ATP = O-phospho-L-seryl-[protein] + ADP + H(+)</text>
        <dbReference type="Rhea" id="RHEA:17989"/>
        <dbReference type="Rhea" id="RHEA-COMP:9863"/>
        <dbReference type="Rhea" id="RHEA-COMP:11604"/>
        <dbReference type="ChEBI" id="CHEBI:15378"/>
        <dbReference type="ChEBI" id="CHEBI:29999"/>
        <dbReference type="ChEBI" id="CHEBI:30616"/>
        <dbReference type="ChEBI" id="CHEBI:83421"/>
        <dbReference type="ChEBI" id="CHEBI:456216"/>
        <dbReference type="EC" id="2.7.11.1"/>
    </reaction>
</comment>
<dbReference type="FunFam" id="3.80.10.10:FF:000150">
    <property type="entry name" value="Putative LRR receptor-like serine/threonine-protein kinase"/>
    <property type="match status" value="1"/>
</dbReference>
<evidence type="ECO:0000256" key="14">
    <source>
        <dbReference type="ARBA" id="ARBA00022989"/>
    </source>
</evidence>
<sequence>MLPRGWRRSATWLMSPEVDEAAYRNLRSTQDFYESNLLSPSSLVPLGLGGGSCSSSPVHAWAKLGVPTSYFYRRTPPSSPKLLHVVALPSKRSLLSSSVFSVCQIKIWTITKNMMVIFMLILTSLYSCVQSIRQGEVLYDIKLQLQDTDNQLSTWAINQVNPCTWSRVHCDSDNINVIQVMLSSMGFNGTLSSKVGELAYLEVLELSGNNITGNIPVELGNLSRLTRLSLHNNRFTGEIPATLGRLPKLKSMDLSENYLNGSIPDSLSSLQSLTDINLAYNKLTGSIPEQLYQAAKFNFTGNHLSCGANFLNQCESDLLNQGGSHNSKRRLLLGGIGGGIGLVLVTVLFLLWRSRKKDHLHDSFVDVAGEADHKIEFGQLKRFSWRELQIATGDFNEKNVLGQGGFGKVYVGVLSDNSKVAIKRLTDYGNRAGEDAFLREVDLISVAVHKNLLRLIGFCTTPTERLLVYPYMQNLSVAYRLRELKPGEPVLDWPTRKQVAMDTAHGLEYLHEHCNPKIIHRDVKAANILLDENFEAVVGDFGLAKLVDVRKTSVTTRVRGTMGHIAPEYLSTGKSSNKTDVFGYGIMLLELVTGQRAIDISLLDGDVLLLDKVKKLSRENQLNLIIDPNLDRNYDILEVEKLIQISLLCTQASPEDRPIMSDVIRMLEGEGLTERWEQLQQVAVTQKQDYERIQKRLNWDDDTSYNQEAIELSGAR</sequence>
<proteinExistence type="inferred from homology"/>
<feature type="domain" description="Protein kinase" evidence="22">
    <location>
        <begin position="395"/>
        <end position="672"/>
    </location>
</feature>
<evidence type="ECO:0000256" key="17">
    <source>
        <dbReference type="ARBA" id="ARBA00023180"/>
    </source>
</evidence>
<dbReference type="PROSITE" id="PS50011">
    <property type="entry name" value="PROTEIN_KINASE_DOM"/>
    <property type="match status" value="1"/>
</dbReference>
<keyword evidence="17" id="KW-0325">Glycoprotein</keyword>
<dbReference type="Gene3D" id="1.10.510.10">
    <property type="entry name" value="Transferase(Phosphotransferase) domain 1"/>
    <property type="match status" value="1"/>
</dbReference>
<dbReference type="GO" id="GO:0033612">
    <property type="term" value="F:receptor serine/threonine kinase binding"/>
    <property type="evidence" value="ECO:0007669"/>
    <property type="project" value="TreeGrafter"/>
</dbReference>
<evidence type="ECO:0000313" key="23">
    <source>
        <dbReference type="EMBL" id="KAJ8464193.1"/>
    </source>
</evidence>
<evidence type="ECO:0000256" key="2">
    <source>
        <dbReference type="ARBA" id="ARBA00008684"/>
    </source>
</evidence>
<dbReference type="InterPro" id="IPR001245">
    <property type="entry name" value="Ser-Thr/Tyr_kinase_cat_dom"/>
</dbReference>
<keyword evidence="11 20" id="KW-0547">Nucleotide-binding</keyword>
<dbReference type="EC" id="2.7.11.1" evidence="3"/>
<dbReference type="PROSITE" id="PS00108">
    <property type="entry name" value="PROTEIN_KINASE_ST"/>
    <property type="match status" value="1"/>
</dbReference>
<dbReference type="SUPFAM" id="SSF56112">
    <property type="entry name" value="Protein kinase-like (PK-like)"/>
    <property type="match status" value="1"/>
</dbReference>
<name>A0AAV8Q3C6_ENSVE</name>
<evidence type="ECO:0000256" key="6">
    <source>
        <dbReference type="ARBA" id="ARBA00022614"/>
    </source>
</evidence>
<evidence type="ECO:0000313" key="24">
    <source>
        <dbReference type="Proteomes" id="UP001222027"/>
    </source>
</evidence>
<dbReference type="GO" id="GO:0009742">
    <property type="term" value="P:brassinosteroid mediated signaling pathway"/>
    <property type="evidence" value="ECO:0007669"/>
    <property type="project" value="UniProtKB-ARBA"/>
</dbReference>
<evidence type="ECO:0000256" key="9">
    <source>
        <dbReference type="ARBA" id="ARBA00022729"/>
    </source>
</evidence>
<dbReference type="SUPFAM" id="SSF52058">
    <property type="entry name" value="L domain-like"/>
    <property type="match status" value="1"/>
</dbReference>
<organism evidence="23 24">
    <name type="scientific">Ensete ventricosum</name>
    <name type="common">Abyssinian banana</name>
    <name type="synonym">Musa ensete</name>
    <dbReference type="NCBI Taxonomy" id="4639"/>
    <lineage>
        <taxon>Eukaryota</taxon>
        <taxon>Viridiplantae</taxon>
        <taxon>Streptophyta</taxon>
        <taxon>Embryophyta</taxon>
        <taxon>Tracheophyta</taxon>
        <taxon>Spermatophyta</taxon>
        <taxon>Magnoliopsida</taxon>
        <taxon>Liliopsida</taxon>
        <taxon>Zingiberales</taxon>
        <taxon>Musaceae</taxon>
        <taxon>Ensete</taxon>
    </lineage>
</organism>
<keyword evidence="8 21" id="KW-0812">Transmembrane</keyword>
<accession>A0AAV8Q3C6</accession>
<gene>
    <name evidence="23" type="ORF">OPV22_026745</name>
</gene>
<feature type="transmembrane region" description="Helical" evidence="21">
    <location>
        <begin position="331"/>
        <end position="352"/>
    </location>
</feature>
<dbReference type="SMART" id="SM00220">
    <property type="entry name" value="S_TKc"/>
    <property type="match status" value="1"/>
</dbReference>
<keyword evidence="13 20" id="KW-0067">ATP-binding</keyword>
<dbReference type="InterPro" id="IPR011009">
    <property type="entry name" value="Kinase-like_dom_sf"/>
</dbReference>
<dbReference type="GO" id="GO:0005524">
    <property type="term" value="F:ATP binding"/>
    <property type="evidence" value="ECO:0007669"/>
    <property type="project" value="UniProtKB-UniRule"/>
</dbReference>
<keyword evidence="5" id="KW-0723">Serine/threonine-protein kinase</keyword>
<dbReference type="FunFam" id="1.10.510.10:FF:000016">
    <property type="entry name" value="Somatic embryogenesis receptor-like kinase 1"/>
    <property type="match status" value="1"/>
</dbReference>
<dbReference type="Pfam" id="PF13855">
    <property type="entry name" value="LRR_8"/>
    <property type="match status" value="1"/>
</dbReference>
<evidence type="ECO:0000256" key="21">
    <source>
        <dbReference type="SAM" id="Phobius"/>
    </source>
</evidence>
<feature type="binding site" evidence="20">
    <location>
        <position position="423"/>
    </location>
    <ligand>
        <name>ATP</name>
        <dbReference type="ChEBI" id="CHEBI:30616"/>
    </ligand>
</feature>
<dbReference type="Pfam" id="PF00560">
    <property type="entry name" value="LRR_1"/>
    <property type="match status" value="1"/>
</dbReference>
<dbReference type="Gene3D" id="3.30.200.20">
    <property type="entry name" value="Phosphorylase Kinase, domain 1"/>
    <property type="match status" value="1"/>
</dbReference>
<dbReference type="InterPro" id="IPR008271">
    <property type="entry name" value="Ser/Thr_kinase_AS"/>
</dbReference>